<dbReference type="RefSeq" id="WP_255037810.1">
    <property type="nucleotide sequence ID" value="NZ_RJUF01000055.1"/>
</dbReference>
<dbReference type="PROSITE" id="PS50930">
    <property type="entry name" value="HTH_LYTTR"/>
    <property type="match status" value="1"/>
</dbReference>
<gene>
    <name evidence="2" type="ORF">EGI31_13920</name>
</gene>
<evidence type="ECO:0000313" key="3">
    <source>
        <dbReference type="Proteomes" id="UP001204144"/>
    </source>
</evidence>
<dbReference type="Proteomes" id="UP001204144">
    <property type="component" value="Unassembled WGS sequence"/>
</dbReference>
<dbReference type="EMBL" id="RJUF01000055">
    <property type="protein sequence ID" value="MCP9764049.1"/>
    <property type="molecule type" value="Genomic_DNA"/>
</dbReference>
<dbReference type="GO" id="GO:0003677">
    <property type="term" value="F:DNA binding"/>
    <property type="evidence" value="ECO:0007669"/>
    <property type="project" value="InterPro"/>
</dbReference>
<name>A0AAE3KTR3_9BACT</name>
<organism evidence="2 3">
    <name type="scientific">Lacihabitans soyangensis</name>
    <dbReference type="NCBI Taxonomy" id="869394"/>
    <lineage>
        <taxon>Bacteria</taxon>
        <taxon>Pseudomonadati</taxon>
        <taxon>Bacteroidota</taxon>
        <taxon>Cytophagia</taxon>
        <taxon>Cytophagales</taxon>
        <taxon>Leadbetterellaceae</taxon>
        <taxon>Lacihabitans</taxon>
    </lineage>
</organism>
<dbReference type="Gene3D" id="2.40.50.1020">
    <property type="entry name" value="LytTr DNA-binding domain"/>
    <property type="match status" value="1"/>
</dbReference>
<dbReference type="SMART" id="SM00850">
    <property type="entry name" value="LytTR"/>
    <property type="match status" value="1"/>
</dbReference>
<feature type="domain" description="HTH LytTR-type" evidence="1">
    <location>
        <begin position="1"/>
        <end position="93"/>
    </location>
</feature>
<protein>
    <submittedName>
        <fullName evidence="2">LytTR family transcriptional regulator</fullName>
    </submittedName>
</protein>
<evidence type="ECO:0000313" key="2">
    <source>
        <dbReference type="EMBL" id="MCP9764049.1"/>
    </source>
</evidence>
<dbReference type="AlphaFoldDB" id="A0AAE3KTR3"/>
<proteinExistence type="predicted"/>
<accession>A0AAE3KTR3</accession>
<reference evidence="2 3" key="1">
    <citation type="submission" date="2018-11" db="EMBL/GenBank/DDBJ databases">
        <title>Novel bacteria species description.</title>
        <authorList>
            <person name="Han J.-H."/>
        </authorList>
    </citation>
    <scope>NUCLEOTIDE SEQUENCE [LARGE SCALE GENOMIC DNA]</scope>
    <source>
        <strain evidence="2 3">KCTC23259</strain>
    </source>
</reference>
<dbReference type="Pfam" id="PF04397">
    <property type="entry name" value="LytTR"/>
    <property type="match status" value="1"/>
</dbReference>
<keyword evidence="3" id="KW-1185">Reference proteome</keyword>
<sequence>MISQKTPQPQEILFLRGDINYTEFHLVNGKKYLSSFTLLRHQEKLEGFLRVSRKHLINPTYITDVECRHGLHQIMMVNGERIVVSRRRKSSVL</sequence>
<comment type="caution">
    <text evidence="2">The sequence shown here is derived from an EMBL/GenBank/DDBJ whole genome shotgun (WGS) entry which is preliminary data.</text>
</comment>
<evidence type="ECO:0000259" key="1">
    <source>
        <dbReference type="PROSITE" id="PS50930"/>
    </source>
</evidence>
<dbReference type="InterPro" id="IPR007492">
    <property type="entry name" value="LytTR_DNA-bd_dom"/>
</dbReference>